<dbReference type="RefSeq" id="WP_138253824.1">
    <property type="nucleotide sequence ID" value="NZ_VAVZ01000036.1"/>
</dbReference>
<dbReference type="InterPro" id="IPR013762">
    <property type="entry name" value="Integrase-like_cat_sf"/>
</dbReference>
<accession>A0A5R9B8L7</accession>
<keyword evidence="2" id="KW-0238">DNA-binding</keyword>
<feature type="domain" description="Tyr recombinase" evidence="4">
    <location>
        <begin position="190"/>
        <end position="393"/>
    </location>
</feature>
<dbReference type="Gene3D" id="1.10.443.10">
    <property type="entry name" value="Intergrase catalytic core"/>
    <property type="match status" value="1"/>
</dbReference>
<dbReference type="EMBL" id="VAVZ01000036">
    <property type="protein sequence ID" value="TLP94275.1"/>
    <property type="molecule type" value="Genomic_DNA"/>
</dbReference>
<keyword evidence="6" id="KW-1185">Reference proteome</keyword>
<dbReference type="SUPFAM" id="SSF56349">
    <property type="entry name" value="DNA breaking-rejoining enzymes"/>
    <property type="match status" value="1"/>
</dbReference>
<keyword evidence="3" id="KW-0233">DNA recombination</keyword>
<dbReference type="InterPro" id="IPR050090">
    <property type="entry name" value="Tyrosine_recombinase_XerCD"/>
</dbReference>
<evidence type="ECO:0000256" key="1">
    <source>
        <dbReference type="ARBA" id="ARBA00008857"/>
    </source>
</evidence>
<dbReference type="AlphaFoldDB" id="A0A5R9B8L7"/>
<comment type="similarity">
    <text evidence="1">Belongs to the 'phage' integrase family.</text>
</comment>
<dbReference type="PANTHER" id="PTHR30349:SF41">
    <property type="entry name" value="INTEGRASE_RECOMBINASE PROTEIN MJ0367-RELATED"/>
    <property type="match status" value="1"/>
</dbReference>
<sequence>MPRKSLRPGTHGEVNVRKDNSGGYFARVLYRDARGNRREILVREKTKGAVRRVFNEKWHGLSQQMHTTGSLEVVTIERLFQEWAEYEDQKIKSLRDRGLPPHIEPHTHHQYKGLVRNHLLPRAANWQLRDITVGKLDRLFLEILNDGSSSAAEKIRAIMSRMFRYAMHQDWIASNLVRDTDPELIRGKKTKPKALKPEEITAAREAAKAWENELNSRKVPMLDIMDLMIGTGCRISEALALHWDDVHLEADEPWVHIRYAAKWRSGEGVVIGPTKGRKETRIVVPKYVADILLRRRINSEHALVFHNRDGRHLHPSYVRKKLKEAMAQGGVDAFADDGGFKSHLFRKTALTAIERTYGLEAAASQAGHSRVAITERSYVEENLQPVNYSSALDSLIQRDRQTSTTETS</sequence>
<proteinExistence type="inferred from homology"/>
<dbReference type="InterPro" id="IPR010998">
    <property type="entry name" value="Integrase_recombinase_N"/>
</dbReference>
<organism evidence="5 6">
    <name type="scientific">Nesterenkonia salmonea</name>
    <dbReference type="NCBI Taxonomy" id="1804987"/>
    <lineage>
        <taxon>Bacteria</taxon>
        <taxon>Bacillati</taxon>
        <taxon>Actinomycetota</taxon>
        <taxon>Actinomycetes</taxon>
        <taxon>Micrococcales</taxon>
        <taxon>Micrococcaceae</taxon>
        <taxon>Nesterenkonia</taxon>
    </lineage>
</organism>
<dbReference type="Proteomes" id="UP000310458">
    <property type="component" value="Unassembled WGS sequence"/>
</dbReference>
<dbReference type="OrthoDB" id="4326943at2"/>
<name>A0A5R9B8L7_9MICC</name>
<evidence type="ECO:0000313" key="5">
    <source>
        <dbReference type="EMBL" id="TLP94275.1"/>
    </source>
</evidence>
<evidence type="ECO:0000259" key="4">
    <source>
        <dbReference type="PROSITE" id="PS51898"/>
    </source>
</evidence>
<comment type="caution">
    <text evidence="5">The sequence shown here is derived from an EMBL/GenBank/DDBJ whole genome shotgun (WGS) entry which is preliminary data.</text>
</comment>
<dbReference type="GO" id="GO:0003677">
    <property type="term" value="F:DNA binding"/>
    <property type="evidence" value="ECO:0007669"/>
    <property type="project" value="UniProtKB-KW"/>
</dbReference>
<evidence type="ECO:0000256" key="2">
    <source>
        <dbReference type="ARBA" id="ARBA00023125"/>
    </source>
</evidence>
<dbReference type="PROSITE" id="PS51898">
    <property type="entry name" value="TYR_RECOMBINASE"/>
    <property type="match status" value="1"/>
</dbReference>
<evidence type="ECO:0000256" key="3">
    <source>
        <dbReference type="ARBA" id="ARBA00023172"/>
    </source>
</evidence>
<dbReference type="Gene3D" id="1.10.150.130">
    <property type="match status" value="1"/>
</dbReference>
<dbReference type="PANTHER" id="PTHR30349">
    <property type="entry name" value="PHAGE INTEGRASE-RELATED"/>
    <property type="match status" value="1"/>
</dbReference>
<dbReference type="GO" id="GO:0015074">
    <property type="term" value="P:DNA integration"/>
    <property type="evidence" value="ECO:0007669"/>
    <property type="project" value="InterPro"/>
</dbReference>
<dbReference type="GO" id="GO:0006310">
    <property type="term" value="P:DNA recombination"/>
    <property type="evidence" value="ECO:0007669"/>
    <property type="project" value="UniProtKB-KW"/>
</dbReference>
<reference evidence="5 6" key="1">
    <citation type="submission" date="2019-05" db="EMBL/GenBank/DDBJ databases">
        <title>Nesterenkonia sp. GY074 isolated from the Southern Atlantic Ocean.</title>
        <authorList>
            <person name="Zhang G."/>
        </authorList>
    </citation>
    <scope>NUCLEOTIDE SEQUENCE [LARGE SCALE GENOMIC DNA]</scope>
    <source>
        <strain evidence="5 6">GY074</strain>
    </source>
</reference>
<dbReference type="Pfam" id="PF00589">
    <property type="entry name" value="Phage_integrase"/>
    <property type="match status" value="1"/>
</dbReference>
<evidence type="ECO:0000313" key="6">
    <source>
        <dbReference type="Proteomes" id="UP000310458"/>
    </source>
</evidence>
<dbReference type="InterPro" id="IPR002104">
    <property type="entry name" value="Integrase_catalytic"/>
</dbReference>
<protein>
    <recommendedName>
        <fullName evidence="4">Tyr recombinase domain-containing protein</fullName>
    </recommendedName>
</protein>
<dbReference type="InterPro" id="IPR011010">
    <property type="entry name" value="DNA_brk_join_enz"/>
</dbReference>
<gene>
    <name evidence="5" type="ORF">FEF26_12235</name>
</gene>